<dbReference type="SUPFAM" id="SSF53756">
    <property type="entry name" value="UDP-Glycosyltransferase/glycogen phosphorylase"/>
    <property type="match status" value="1"/>
</dbReference>
<dbReference type="EMBL" id="CP015249">
    <property type="protein sequence ID" value="ANB19608.1"/>
    <property type="molecule type" value="Genomic_DNA"/>
</dbReference>
<dbReference type="Gene3D" id="3.40.50.2000">
    <property type="entry name" value="Glycogen Phosphorylase B"/>
    <property type="match status" value="1"/>
</dbReference>
<protein>
    <submittedName>
        <fullName evidence="3">Glycosyl transferase, group 1</fullName>
    </submittedName>
</protein>
<dbReference type="AlphaFoldDB" id="A0A160DXX7"/>
<organism evidence="3 4">
    <name type="scientific">Dokdonella koreensis DS-123</name>
    <dbReference type="NCBI Taxonomy" id="1300342"/>
    <lineage>
        <taxon>Bacteria</taxon>
        <taxon>Pseudomonadati</taxon>
        <taxon>Pseudomonadota</taxon>
        <taxon>Gammaproteobacteria</taxon>
        <taxon>Lysobacterales</taxon>
        <taxon>Rhodanobacteraceae</taxon>
        <taxon>Dokdonella</taxon>
    </lineage>
</organism>
<sequence length="360" mass="39260">MRIAVLVPGLRAYDAVSNDARQMAAALRAQGHEVALFAMEAHGIDEPVLSHEDLAGWIRSPDDLVIYHFCTAWDFPLELFRRIRARRVVRYHNVTPPDFFRGWSDGYVSACGNGRKQISAFARLGCELYLGCSPFNLEDFAAERVDPARMAVLAPFHPVEDLAALVPDARRLPDNGGAPLLLMVGRIVPNKGYLELAEALAACVREVDGQSHLLLVGKLAPALASYGDAFWTRIDQLGLRGNVTLIDDADGPTLRAAYEAATALVMLSAHEGFCVPLIEALALGTPAVAYGSSAIPWTLGDAGLVWDDRDAHLIAASVGRVYADPALREHLVDHGRARYRDAFAPAVLERELAAVMRRFD</sequence>
<dbReference type="GO" id="GO:0016757">
    <property type="term" value="F:glycosyltransferase activity"/>
    <property type="evidence" value="ECO:0007669"/>
    <property type="project" value="InterPro"/>
</dbReference>
<dbReference type="Pfam" id="PF00534">
    <property type="entry name" value="Glycos_transf_1"/>
    <property type="match status" value="1"/>
</dbReference>
<accession>A0A160DXX7</accession>
<dbReference type="CDD" id="cd03801">
    <property type="entry name" value="GT4_PimA-like"/>
    <property type="match status" value="1"/>
</dbReference>
<reference evidence="3 4" key="1">
    <citation type="submission" date="2016-04" db="EMBL/GenBank/DDBJ databases">
        <title>Complete genome sequence of Dokdonella koreensis DS-123T.</title>
        <authorList>
            <person name="Kim J.F."/>
            <person name="Lee H."/>
            <person name="Kwak M.-J."/>
        </authorList>
    </citation>
    <scope>NUCLEOTIDE SEQUENCE [LARGE SCALE GENOMIC DNA]</scope>
    <source>
        <strain evidence="3 4">DS-123</strain>
    </source>
</reference>
<gene>
    <name evidence="3" type="ORF">I596_3620</name>
</gene>
<name>A0A160DXX7_9GAMM</name>
<dbReference type="KEGG" id="dko:I596_3620"/>
<evidence type="ECO:0000259" key="2">
    <source>
        <dbReference type="Pfam" id="PF00534"/>
    </source>
</evidence>
<evidence type="ECO:0000256" key="1">
    <source>
        <dbReference type="ARBA" id="ARBA00022679"/>
    </source>
</evidence>
<feature type="domain" description="Glycosyl transferase family 1" evidence="2">
    <location>
        <begin position="173"/>
        <end position="337"/>
    </location>
</feature>
<dbReference type="Proteomes" id="UP000076830">
    <property type="component" value="Chromosome"/>
</dbReference>
<dbReference type="PANTHER" id="PTHR46401:SF2">
    <property type="entry name" value="GLYCOSYLTRANSFERASE WBBK-RELATED"/>
    <property type="match status" value="1"/>
</dbReference>
<dbReference type="OrthoDB" id="9801609at2"/>
<evidence type="ECO:0000313" key="4">
    <source>
        <dbReference type="Proteomes" id="UP000076830"/>
    </source>
</evidence>
<dbReference type="STRING" id="1300342.I596_3620"/>
<proteinExistence type="predicted"/>
<dbReference type="PANTHER" id="PTHR46401">
    <property type="entry name" value="GLYCOSYLTRANSFERASE WBBK-RELATED"/>
    <property type="match status" value="1"/>
</dbReference>
<keyword evidence="4" id="KW-1185">Reference proteome</keyword>
<keyword evidence="1 3" id="KW-0808">Transferase</keyword>
<dbReference type="GO" id="GO:0009103">
    <property type="term" value="P:lipopolysaccharide biosynthetic process"/>
    <property type="evidence" value="ECO:0007669"/>
    <property type="project" value="TreeGrafter"/>
</dbReference>
<dbReference type="InterPro" id="IPR001296">
    <property type="entry name" value="Glyco_trans_1"/>
</dbReference>
<dbReference type="RefSeq" id="WP_067650671.1">
    <property type="nucleotide sequence ID" value="NZ_CP015249.1"/>
</dbReference>
<evidence type="ECO:0000313" key="3">
    <source>
        <dbReference type="EMBL" id="ANB19608.1"/>
    </source>
</evidence>